<name>A0ABP0F6Y4_CLALP</name>
<evidence type="ECO:0000313" key="2">
    <source>
        <dbReference type="Proteomes" id="UP001642483"/>
    </source>
</evidence>
<proteinExistence type="predicted"/>
<evidence type="ECO:0000313" key="1">
    <source>
        <dbReference type="EMBL" id="CAK8674042.1"/>
    </source>
</evidence>
<comment type="caution">
    <text evidence="1">The sequence shown here is derived from an EMBL/GenBank/DDBJ whole genome shotgun (WGS) entry which is preliminary data.</text>
</comment>
<organism evidence="1 2">
    <name type="scientific">Clavelina lepadiformis</name>
    <name type="common">Light-bulb sea squirt</name>
    <name type="synonym">Ascidia lepadiformis</name>
    <dbReference type="NCBI Taxonomy" id="159417"/>
    <lineage>
        <taxon>Eukaryota</taxon>
        <taxon>Metazoa</taxon>
        <taxon>Chordata</taxon>
        <taxon>Tunicata</taxon>
        <taxon>Ascidiacea</taxon>
        <taxon>Aplousobranchia</taxon>
        <taxon>Clavelinidae</taxon>
        <taxon>Clavelina</taxon>
    </lineage>
</organism>
<dbReference type="Proteomes" id="UP001642483">
    <property type="component" value="Unassembled WGS sequence"/>
</dbReference>
<reference evidence="1 2" key="1">
    <citation type="submission" date="2024-02" db="EMBL/GenBank/DDBJ databases">
        <authorList>
            <person name="Daric V."/>
            <person name="Darras S."/>
        </authorList>
    </citation>
    <scope>NUCLEOTIDE SEQUENCE [LARGE SCALE GENOMIC DNA]</scope>
</reference>
<dbReference type="EMBL" id="CAWYQH010000002">
    <property type="protein sequence ID" value="CAK8674042.1"/>
    <property type="molecule type" value="Genomic_DNA"/>
</dbReference>
<gene>
    <name evidence="1" type="ORF">CVLEPA_LOCUS3762</name>
</gene>
<protein>
    <submittedName>
        <fullName evidence="1">Uncharacterized protein</fullName>
    </submittedName>
</protein>
<sequence>MPSFFQSKKQSKEAKRRFENLMTLAKNNPEKIFDLSNCELTVLPSVFAQCRVLLSNSLILHSNCLKSLKEGGKMVDLIRLRSLSLVFIPKHQGQPVVCSDASTFLCRWHPRSSNLSFSYHPSPSLPMFSLVFLFSPFPQSSYVVLFSLSSPHSFAQRAPTISDDVLSNVLQYLQHQSTLLAHHWQSHLLVSYHTSFESSSFLSSSLVNPNDKKFLFWFKLNQLKKFFVFNMVDDIDGQFRGPKPKCSLI</sequence>
<accession>A0ABP0F6Y4</accession>
<keyword evidence="2" id="KW-1185">Reference proteome</keyword>